<evidence type="ECO:0000256" key="1">
    <source>
        <dbReference type="SAM" id="SignalP"/>
    </source>
</evidence>
<protein>
    <submittedName>
        <fullName evidence="2">Uncharacterized protein</fullName>
    </submittedName>
</protein>
<feature type="signal peptide" evidence="1">
    <location>
        <begin position="1"/>
        <end position="18"/>
    </location>
</feature>
<name>A0ABV6YL05_UNCEI</name>
<feature type="chain" id="PRO_5046358853" evidence="1">
    <location>
        <begin position="19"/>
        <end position="126"/>
    </location>
</feature>
<keyword evidence="1" id="KW-0732">Signal</keyword>
<keyword evidence="3" id="KW-1185">Reference proteome</keyword>
<accession>A0ABV6YL05</accession>
<proteinExistence type="predicted"/>
<evidence type="ECO:0000313" key="2">
    <source>
        <dbReference type="EMBL" id="MFC1572998.1"/>
    </source>
</evidence>
<dbReference type="Proteomes" id="UP001593833">
    <property type="component" value="Unassembled WGS sequence"/>
</dbReference>
<comment type="caution">
    <text evidence="2">The sequence shown here is derived from an EMBL/GenBank/DDBJ whole genome shotgun (WGS) entry which is preliminary data.</text>
</comment>
<organism evidence="2 3">
    <name type="scientific">Eiseniibacteriota bacterium</name>
    <dbReference type="NCBI Taxonomy" id="2212470"/>
    <lineage>
        <taxon>Bacteria</taxon>
        <taxon>Candidatus Eiseniibacteriota</taxon>
    </lineage>
</organism>
<reference evidence="2 3" key="1">
    <citation type="submission" date="2024-09" db="EMBL/GenBank/DDBJ databases">
        <authorList>
            <person name="D'Angelo T."/>
        </authorList>
    </citation>
    <scope>NUCLEOTIDE SEQUENCE [LARGE SCALE GENOMIC DNA]</scope>
    <source>
        <strain evidence="2">SAG AM-320-E07</strain>
    </source>
</reference>
<sequence length="126" mass="14458">MRSISFGLILLLCLTASARGDPRHLEGGALTVHYVPESYDRYSRYCELYSSWDPITDCDDQNTRVNVPTYLRTHWYVLAAFEEDKEWCQVQFGLNNYDPYLMSFEWIGTKPCYPPDGDGVVIESGG</sequence>
<evidence type="ECO:0000313" key="3">
    <source>
        <dbReference type="Proteomes" id="UP001593833"/>
    </source>
</evidence>
<dbReference type="EMBL" id="JBHPKH010000059">
    <property type="protein sequence ID" value="MFC1572998.1"/>
    <property type="molecule type" value="Genomic_DNA"/>
</dbReference>
<gene>
    <name evidence="2" type="ORF">ACFL6M_05305</name>
</gene>